<name>A0A386H1C1_9CLOT</name>
<sequence length="180" mass="20178">MSLNEINNVIVKTEIAKGKSVVPILQNICRWSRTYKKIDVLVKNSNAAFSHVISAYYAGIGTIGDSHNLITKEFGPGVRIVSVLTDAPIEPDPKLEKNLCIHCKKCLRSCPSQYFKEVKGSIYDMDKVKCTEYHVKLKNEHHWPCGICANICPIGDDLKIYRKVKDVTLKGIKHCQAFGS</sequence>
<organism evidence="5 6">
    <name type="scientific">Clostridium fermenticellae</name>
    <dbReference type="NCBI Taxonomy" id="2068654"/>
    <lineage>
        <taxon>Bacteria</taxon>
        <taxon>Bacillati</taxon>
        <taxon>Bacillota</taxon>
        <taxon>Clostridia</taxon>
        <taxon>Eubacteriales</taxon>
        <taxon>Clostridiaceae</taxon>
        <taxon>Clostridium</taxon>
    </lineage>
</organism>
<keyword evidence="3" id="KW-0411">Iron-sulfur</keyword>
<feature type="domain" description="4Fe-4S ferredoxin-type" evidence="4">
    <location>
        <begin position="91"/>
        <end position="120"/>
    </location>
</feature>
<keyword evidence="6" id="KW-1185">Reference proteome</keyword>
<reference evidence="5 6" key="1">
    <citation type="journal article" date="2019" name="Int. J. Syst. Evol. Microbiol.">
        <title>Clostridium fermenticellae sp. nov., isolated from the mud in a fermentation cellar for the production of the Chinese liquor, baijiu.</title>
        <authorList>
            <person name="Xu P.X."/>
            <person name="Chai L.J."/>
            <person name="Qiu T."/>
            <person name="Zhang X.J."/>
            <person name="Lu Z.M."/>
            <person name="Xiao C."/>
            <person name="Wang S.T."/>
            <person name="Shen C.H."/>
            <person name="Shi J.S."/>
            <person name="Xu Z.H."/>
        </authorList>
    </citation>
    <scope>NUCLEOTIDE SEQUENCE [LARGE SCALE GENOMIC DNA]</scope>
    <source>
        <strain evidence="5 6">JN500901</strain>
    </source>
</reference>
<dbReference type="Proteomes" id="UP000266301">
    <property type="component" value="Chromosome"/>
</dbReference>
<evidence type="ECO:0000256" key="2">
    <source>
        <dbReference type="ARBA" id="ARBA00023004"/>
    </source>
</evidence>
<dbReference type="GO" id="GO:0051536">
    <property type="term" value="F:iron-sulfur cluster binding"/>
    <property type="evidence" value="ECO:0007669"/>
    <property type="project" value="UniProtKB-KW"/>
</dbReference>
<proteinExistence type="predicted"/>
<keyword evidence="1" id="KW-0479">Metal-binding</keyword>
<dbReference type="PROSITE" id="PS00198">
    <property type="entry name" value="4FE4S_FER_1"/>
    <property type="match status" value="1"/>
</dbReference>
<dbReference type="GO" id="GO:0046872">
    <property type="term" value="F:metal ion binding"/>
    <property type="evidence" value="ECO:0007669"/>
    <property type="project" value="UniProtKB-KW"/>
</dbReference>
<dbReference type="AlphaFoldDB" id="A0A386H1C1"/>
<evidence type="ECO:0000256" key="1">
    <source>
        <dbReference type="ARBA" id="ARBA00022723"/>
    </source>
</evidence>
<keyword evidence="2" id="KW-0408">Iron</keyword>
<dbReference type="InterPro" id="IPR017896">
    <property type="entry name" value="4Fe4S_Fe-S-bd"/>
</dbReference>
<dbReference type="EMBL" id="CP032416">
    <property type="protein sequence ID" value="AYD39501.1"/>
    <property type="molecule type" value="Genomic_DNA"/>
</dbReference>
<evidence type="ECO:0000313" key="6">
    <source>
        <dbReference type="Proteomes" id="UP000266301"/>
    </source>
</evidence>
<protein>
    <submittedName>
        <fullName evidence="5">Epoxyqueuosine reductase</fullName>
    </submittedName>
</protein>
<dbReference type="PROSITE" id="PS51379">
    <property type="entry name" value="4FE4S_FER_2"/>
    <property type="match status" value="1"/>
</dbReference>
<evidence type="ECO:0000313" key="5">
    <source>
        <dbReference type="EMBL" id="AYD39501.1"/>
    </source>
</evidence>
<dbReference type="KEGG" id="cfer:D4Z93_02675"/>
<dbReference type="SUPFAM" id="SSF54862">
    <property type="entry name" value="4Fe-4S ferredoxins"/>
    <property type="match status" value="1"/>
</dbReference>
<evidence type="ECO:0000259" key="4">
    <source>
        <dbReference type="PROSITE" id="PS51379"/>
    </source>
</evidence>
<dbReference type="OrthoDB" id="9815745at2"/>
<accession>A0A386H1C1</accession>
<dbReference type="Gene3D" id="3.30.70.20">
    <property type="match status" value="1"/>
</dbReference>
<dbReference type="InterPro" id="IPR017900">
    <property type="entry name" value="4Fe4S_Fe_S_CS"/>
</dbReference>
<dbReference type="PANTHER" id="PTHR42827">
    <property type="entry name" value="IRON-SULFUR CLUSTER-BINDING PROTEIN-RELATED"/>
    <property type="match status" value="1"/>
</dbReference>
<evidence type="ECO:0000256" key="3">
    <source>
        <dbReference type="ARBA" id="ARBA00023014"/>
    </source>
</evidence>
<dbReference type="Pfam" id="PF12800">
    <property type="entry name" value="Fer4_4"/>
    <property type="match status" value="1"/>
</dbReference>
<gene>
    <name evidence="5" type="ORF">D4Z93_02675</name>
</gene>
<dbReference type="PANTHER" id="PTHR42827:SF1">
    <property type="entry name" value="IRON-SULFUR CLUSTER-BINDING PROTEIN"/>
    <property type="match status" value="1"/>
</dbReference>